<evidence type="ECO:0000256" key="3">
    <source>
        <dbReference type="PROSITE-ProRule" id="PRU00708"/>
    </source>
</evidence>
<dbReference type="FunFam" id="1.25.40.10:FF:000031">
    <property type="entry name" value="Pentatricopeptide repeat-containing protein mitochondrial"/>
    <property type="match status" value="1"/>
</dbReference>
<dbReference type="OrthoDB" id="750171at2759"/>
<feature type="repeat" description="PPR" evidence="3">
    <location>
        <begin position="95"/>
        <end position="130"/>
    </location>
</feature>
<evidence type="ECO:0000256" key="2">
    <source>
        <dbReference type="ARBA" id="ARBA00022737"/>
    </source>
</evidence>
<dbReference type="FunFam" id="1.25.40.10:FF:000470">
    <property type="entry name" value="Pentatricopeptide repeat-containing protein At5g66520"/>
    <property type="match status" value="1"/>
</dbReference>
<feature type="repeat" description="PPR" evidence="3">
    <location>
        <begin position="493"/>
        <end position="527"/>
    </location>
</feature>
<dbReference type="Gene3D" id="1.25.40.10">
    <property type="entry name" value="Tetratricopeptide repeat domain"/>
    <property type="match status" value="6"/>
</dbReference>
<organism evidence="5 6">
    <name type="scientific">Punica granatum</name>
    <name type="common">Pomegranate</name>
    <dbReference type="NCBI Taxonomy" id="22663"/>
    <lineage>
        <taxon>Eukaryota</taxon>
        <taxon>Viridiplantae</taxon>
        <taxon>Streptophyta</taxon>
        <taxon>Embryophyta</taxon>
        <taxon>Tracheophyta</taxon>
        <taxon>Spermatophyta</taxon>
        <taxon>Magnoliopsida</taxon>
        <taxon>eudicotyledons</taxon>
        <taxon>Gunneridae</taxon>
        <taxon>Pentapetalae</taxon>
        <taxon>rosids</taxon>
        <taxon>malvids</taxon>
        <taxon>Myrtales</taxon>
        <taxon>Lythraceae</taxon>
        <taxon>Punica</taxon>
    </lineage>
</organism>
<protein>
    <submittedName>
        <fullName evidence="6">Pentatricopeptide repeat-containing protein At1g08070, chloroplastic-like</fullName>
    </submittedName>
</protein>
<dbReference type="InterPro" id="IPR046960">
    <property type="entry name" value="PPR_At4g14850-like_plant"/>
</dbReference>
<dbReference type="InterPro" id="IPR046848">
    <property type="entry name" value="E_motif"/>
</dbReference>
<evidence type="ECO:0000256" key="1">
    <source>
        <dbReference type="ARBA" id="ARBA00006643"/>
    </source>
</evidence>
<dbReference type="FunFam" id="1.25.40.10:FF:000442">
    <property type="entry name" value="Pentatricopeptide repeat-containing protein At3g49710"/>
    <property type="match status" value="1"/>
</dbReference>
<evidence type="ECO:0000313" key="6">
    <source>
        <dbReference type="RefSeq" id="XP_031397020.1"/>
    </source>
</evidence>
<dbReference type="Pfam" id="PF13041">
    <property type="entry name" value="PPR_2"/>
    <property type="match status" value="2"/>
</dbReference>
<reference evidence="6" key="2">
    <citation type="submission" date="2025-08" db="UniProtKB">
        <authorList>
            <consortium name="RefSeq"/>
        </authorList>
    </citation>
    <scope>IDENTIFICATION</scope>
    <source>
        <tissue evidence="6">Leaf</tissue>
    </source>
</reference>
<dbReference type="InterPro" id="IPR032867">
    <property type="entry name" value="DYW_dom"/>
</dbReference>
<dbReference type="Pfam" id="PF20430">
    <property type="entry name" value="Eplus_motif"/>
    <property type="match status" value="1"/>
</dbReference>
<feature type="repeat" description="PPR" evidence="3">
    <location>
        <begin position="197"/>
        <end position="231"/>
    </location>
</feature>
<dbReference type="Pfam" id="PF14432">
    <property type="entry name" value="DYW_deaminase"/>
    <property type="match status" value="1"/>
</dbReference>
<feature type="repeat" description="PPR" evidence="3">
    <location>
        <begin position="259"/>
        <end position="293"/>
    </location>
</feature>
<dbReference type="PANTHER" id="PTHR47926:SF436">
    <property type="entry name" value="PENTATRICOPEPTIDE REPEAT-CONTAINING PROTEIN ELI1, CHLOROPLASTIC-LIKE ISOFORM X2"/>
    <property type="match status" value="1"/>
</dbReference>
<dbReference type="InterPro" id="IPR002885">
    <property type="entry name" value="PPR_rpt"/>
</dbReference>
<dbReference type="InterPro" id="IPR011990">
    <property type="entry name" value="TPR-like_helical_dom_sf"/>
</dbReference>
<dbReference type="GO" id="GO:0008270">
    <property type="term" value="F:zinc ion binding"/>
    <property type="evidence" value="ECO:0007669"/>
    <property type="project" value="InterPro"/>
</dbReference>
<comment type="similarity">
    <text evidence="1">Belongs to the PPR family. PCMP-H subfamily.</text>
</comment>
<evidence type="ECO:0000259" key="4">
    <source>
        <dbReference type="Pfam" id="PF14432"/>
    </source>
</evidence>
<keyword evidence="5" id="KW-1185">Reference proteome</keyword>
<dbReference type="GO" id="GO:0003723">
    <property type="term" value="F:RNA binding"/>
    <property type="evidence" value="ECO:0007669"/>
    <property type="project" value="InterPro"/>
</dbReference>
<feature type="repeat" description="PPR" evidence="3">
    <location>
        <begin position="361"/>
        <end position="391"/>
    </location>
</feature>
<reference evidence="5" key="1">
    <citation type="journal article" date="2020" name="Plant Biotechnol. J.">
        <title>The pomegranate (Punica granatum L.) draft genome dissects genetic divergence between soft- and hard-seeded cultivars.</title>
        <authorList>
            <person name="Luo X."/>
            <person name="Li H."/>
            <person name="Wu Z."/>
            <person name="Yao W."/>
            <person name="Zhao P."/>
            <person name="Cao D."/>
            <person name="Yu H."/>
            <person name="Li K."/>
            <person name="Poudel K."/>
            <person name="Zhao D."/>
            <person name="Zhang F."/>
            <person name="Xia X."/>
            <person name="Chen L."/>
            <person name="Wang Q."/>
            <person name="Jing D."/>
            <person name="Cao S."/>
        </authorList>
    </citation>
    <scope>NUCLEOTIDE SEQUENCE [LARGE SCALE GENOMIC DNA]</scope>
    <source>
        <strain evidence="5">cv. Tunisia</strain>
    </source>
</reference>
<dbReference type="RefSeq" id="XP_031397020.1">
    <property type="nucleotide sequence ID" value="XM_031541160.1"/>
</dbReference>
<dbReference type="AlphaFoldDB" id="A0A6P8DLA7"/>
<dbReference type="Proteomes" id="UP000515151">
    <property type="component" value="Chromosome 1"/>
</dbReference>
<gene>
    <name evidence="6" type="primary">LOC116207993</name>
</gene>
<dbReference type="PANTHER" id="PTHR47926">
    <property type="entry name" value="PENTATRICOPEPTIDE REPEAT-CONTAINING PROTEIN"/>
    <property type="match status" value="1"/>
</dbReference>
<dbReference type="SUPFAM" id="SSF48452">
    <property type="entry name" value="TPR-like"/>
    <property type="match status" value="1"/>
</dbReference>
<dbReference type="GO" id="GO:0009451">
    <property type="term" value="P:RNA modification"/>
    <property type="evidence" value="ECO:0007669"/>
    <property type="project" value="InterPro"/>
</dbReference>
<dbReference type="NCBIfam" id="TIGR00756">
    <property type="entry name" value="PPR"/>
    <property type="match status" value="7"/>
</dbReference>
<sequence length="800" mass="89909">MNWAKLSNVSTAIKSTVNHKLSFKSNPTITLSILESGLLRCRTPKQFNQILSQMILTGYLKDAYAASRLLKFSIESSFVPVDYSLQIFTRLENSNGFTWNTMMRALVQRKNSPQDAILLYKSMLNENVGPDNYTYPILIQAAALLVAHFEGKQVHGHALKLGFDLHVYVGNTLINMYSVCGNMRDARRVFDGSPELDRVSWNSILAGYVQIGDVEEAKRVFDRMPQRNTIASNSMIVLFGKTGRVGDAFDLFNELDEKDMVSWSAIISCYEQNRMYEDALGMFKRMCAGGIELDEVVLVSILSACAHMCAGEIRKSVHGLAIKMGIESYLNLLNALIHMYSKCEEVSEAQKLFDVGHHNLDLISWNSMISGYIRSGLLERAEALFYSMPEKDLISWSAMISGYAQHDQFSKTLELFQEMQLSGIRPDETILVSVISACTHLGALDLGRWVHAYISKNGLNVNVILGTTLLDMYMKCGCVESAMDVFCKMEERGVSTWNAAILGLAMNGLTERSLDLLSEMKSSGVKPNEITFMAVLGACRHMGLVDEGRSHFDSMVREFKVEPNVKHYGCMVDLLGRAGELEEAEELIQTMPMAPDVSTWGALLGACKKHGDVEMGERVGRKLIELQPDHDGFHVLLSNMYASRGNWDDVIEIRGMMTENGVVKTPGCSMIEANGIVHEFLAGDKTHPQIEEIENKLEEMGKRIKMEGYVPDTNDVFLEIDEEEKETSLFRHSEKLAVAFGLLCIAPPTPIRIMKNLRICNDCHTAFKLTSKAYDREIVARDRHRFHHFKHGRCSCSDFW</sequence>
<accession>A0A6P8DLA7</accession>
<evidence type="ECO:0000313" key="5">
    <source>
        <dbReference type="Proteomes" id="UP000515151"/>
    </source>
</evidence>
<dbReference type="Pfam" id="PF01535">
    <property type="entry name" value="PPR"/>
    <property type="match status" value="8"/>
</dbReference>
<dbReference type="PROSITE" id="PS51375">
    <property type="entry name" value="PPR"/>
    <property type="match status" value="6"/>
</dbReference>
<dbReference type="InterPro" id="IPR046849">
    <property type="entry name" value="E2_motif"/>
</dbReference>
<keyword evidence="2" id="KW-0677">Repeat</keyword>
<proteinExistence type="inferred from homology"/>
<name>A0A6P8DLA7_PUNGR</name>
<dbReference type="GeneID" id="116207993"/>
<feature type="repeat" description="PPR" evidence="3">
    <location>
        <begin position="392"/>
        <end position="426"/>
    </location>
</feature>
<dbReference type="Pfam" id="PF20431">
    <property type="entry name" value="E_motif"/>
    <property type="match status" value="1"/>
</dbReference>
<feature type="domain" description="DYW" evidence="4">
    <location>
        <begin position="708"/>
        <end position="800"/>
    </location>
</feature>
<dbReference type="FunFam" id="1.25.40.10:FF:003724">
    <property type="entry name" value="Uncharacterized protein"/>
    <property type="match status" value="1"/>
</dbReference>